<comment type="caution">
    <text evidence="1">The sequence shown here is derived from an EMBL/GenBank/DDBJ whole genome shotgun (WGS) entry which is preliminary data.</text>
</comment>
<evidence type="ECO:0000313" key="2">
    <source>
        <dbReference type="Proteomes" id="UP000298325"/>
    </source>
</evidence>
<organism evidence="1 2">
    <name type="scientific">Marinobacter confluentis</name>
    <dbReference type="NCBI Taxonomy" id="1697557"/>
    <lineage>
        <taxon>Bacteria</taxon>
        <taxon>Pseudomonadati</taxon>
        <taxon>Pseudomonadota</taxon>
        <taxon>Gammaproteobacteria</taxon>
        <taxon>Pseudomonadales</taxon>
        <taxon>Marinobacteraceae</taxon>
        <taxon>Marinobacter</taxon>
    </lineage>
</organism>
<dbReference type="RefSeq" id="WP_135801599.1">
    <property type="nucleotide sequence ID" value="NZ_SRPF01000001.1"/>
</dbReference>
<dbReference type="Proteomes" id="UP000298325">
    <property type="component" value="Unassembled WGS sequence"/>
</dbReference>
<reference evidence="1 2" key="1">
    <citation type="submission" date="2019-04" db="EMBL/GenBank/DDBJ databases">
        <authorList>
            <person name="Park S."/>
            <person name="Yoon J.-H."/>
        </authorList>
    </citation>
    <scope>NUCLEOTIDE SEQUENCE [LARGE SCALE GENOMIC DNA]</scope>
    <source>
        <strain evidence="1 2">HJM-18</strain>
    </source>
</reference>
<evidence type="ECO:0000313" key="1">
    <source>
        <dbReference type="EMBL" id="TGN41213.1"/>
    </source>
</evidence>
<sequence>MASQWHSLVSQKVFLARTLLSQRDRVDSVHGQEAMWQGAVELALRSRQLLMVMVARLYQEKRAEPGSLDALRALLGENIPEITELEALDAGASNWWVYLNQLEHYQTRPPAAKKTVSDENIIAVAADTGPDRSSKALEQALADLKHFIDALEERHSEW</sequence>
<keyword evidence="2" id="KW-1185">Reference proteome</keyword>
<dbReference type="InterPro" id="IPR046493">
    <property type="entry name" value="DUF6586"/>
</dbReference>
<dbReference type="AlphaFoldDB" id="A0A4Z1CBB3"/>
<name>A0A4Z1CBB3_9GAMM</name>
<accession>A0A4Z1CBB3</accession>
<dbReference type="EMBL" id="SRPF01000001">
    <property type="protein sequence ID" value="TGN41213.1"/>
    <property type="molecule type" value="Genomic_DNA"/>
</dbReference>
<gene>
    <name evidence="1" type="ORF">E5Q11_01280</name>
</gene>
<evidence type="ECO:0008006" key="3">
    <source>
        <dbReference type="Google" id="ProtNLM"/>
    </source>
</evidence>
<dbReference type="Pfam" id="PF20227">
    <property type="entry name" value="DUF6586"/>
    <property type="match status" value="1"/>
</dbReference>
<dbReference type="OrthoDB" id="6366876at2"/>
<proteinExistence type="predicted"/>
<protein>
    <recommendedName>
        <fullName evidence="3">PasA protein</fullName>
    </recommendedName>
</protein>